<dbReference type="PANTHER" id="PTHR16943">
    <property type="entry name" value="2-METHYLCITRATE DEHYDRATASE-RELATED"/>
    <property type="match status" value="1"/>
</dbReference>
<dbReference type="Gene3D" id="1.10.4100.10">
    <property type="entry name" value="2-methylcitrate dehydratase PrpD"/>
    <property type="match status" value="1"/>
</dbReference>
<proteinExistence type="inferred from homology"/>
<comment type="similarity">
    <text evidence="1">Belongs to the PrpD family.</text>
</comment>
<evidence type="ECO:0000313" key="5">
    <source>
        <dbReference type="Proteomes" id="UP000761264"/>
    </source>
</evidence>
<dbReference type="InterPro" id="IPR036148">
    <property type="entry name" value="MmgE/PrpD_sf"/>
</dbReference>
<sequence>MTIAQELAHFVSETTSVPQATREMAVSAVFDLMTAAIAGHESPGGRAARDAAQAIWGAGESAAWFSPVRLTITGAAFANSAAASMMDLDDGHRAAAGHPGACIIPAVLATAESCGADAERVLTAIALGYEIAIRIAAARDMDNLDTLVTGPWCGQGAAAAASWLRKLPPSKIAQAIAIAGSTAPNLAAVAYSRVMGNHVKEGIAWATATGLAAVDLAQAGFTGPIDLFDNDKFYDPLKLSRALGKSWLIDGIYFKPYSCCRWAHAALDALLELQTEGAVNLAAVQRIDVHTFSRVFRLNNDLAPANLEAAQYSVPFCLALMALRGVGAFLPLTEESLGDREVIALAKRVHLWVDPELDAMFSKAVPARLEVTMPNRRVTRTIIEPKGEATNPMTRNDLKAKFETATKDLIDSSLASSLISAIEKLDEGHAQPLFDVLANSPALGDSQQGSGLTVQNA</sequence>
<organism evidence="4 5">
    <name type="scientific">Pelagibius litoralis</name>
    <dbReference type="NCBI Taxonomy" id="374515"/>
    <lineage>
        <taxon>Bacteria</taxon>
        <taxon>Pseudomonadati</taxon>
        <taxon>Pseudomonadota</taxon>
        <taxon>Alphaproteobacteria</taxon>
        <taxon>Rhodospirillales</taxon>
        <taxon>Rhodovibrionaceae</taxon>
        <taxon>Pelagibius</taxon>
    </lineage>
</organism>
<dbReference type="GO" id="GO:0016829">
    <property type="term" value="F:lyase activity"/>
    <property type="evidence" value="ECO:0007669"/>
    <property type="project" value="InterPro"/>
</dbReference>
<name>A0A967EXT5_9PROT</name>
<evidence type="ECO:0000313" key="4">
    <source>
        <dbReference type="EMBL" id="NIA69392.1"/>
    </source>
</evidence>
<protein>
    <submittedName>
        <fullName evidence="4">MmgE/PrpD family protein</fullName>
    </submittedName>
</protein>
<gene>
    <name evidence="4" type="ORF">HBA54_12395</name>
</gene>
<dbReference type="InterPro" id="IPR042183">
    <property type="entry name" value="MmgE/PrpD_sf_1"/>
</dbReference>
<dbReference type="InterPro" id="IPR005656">
    <property type="entry name" value="MmgE_PrpD"/>
</dbReference>
<feature type="domain" description="MmgE/PrpD N-terminal" evidence="2">
    <location>
        <begin position="5"/>
        <end position="231"/>
    </location>
</feature>
<dbReference type="SUPFAM" id="SSF103378">
    <property type="entry name" value="2-methylcitrate dehydratase PrpD"/>
    <property type="match status" value="1"/>
</dbReference>
<dbReference type="PANTHER" id="PTHR16943:SF8">
    <property type="entry name" value="2-METHYLCITRATE DEHYDRATASE"/>
    <property type="match status" value="1"/>
</dbReference>
<dbReference type="InterPro" id="IPR045337">
    <property type="entry name" value="MmgE_PrpD_C"/>
</dbReference>
<evidence type="ECO:0000259" key="3">
    <source>
        <dbReference type="Pfam" id="PF19305"/>
    </source>
</evidence>
<dbReference type="RefSeq" id="WP_167224915.1">
    <property type="nucleotide sequence ID" value="NZ_JAAQPH010000008.1"/>
</dbReference>
<evidence type="ECO:0000259" key="2">
    <source>
        <dbReference type="Pfam" id="PF03972"/>
    </source>
</evidence>
<dbReference type="InterPro" id="IPR045336">
    <property type="entry name" value="MmgE_PrpD_N"/>
</dbReference>
<dbReference type="Proteomes" id="UP000761264">
    <property type="component" value="Unassembled WGS sequence"/>
</dbReference>
<reference evidence="4" key="1">
    <citation type="submission" date="2020-03" db="EMBL/GenBank/DDBJ databases">
        <title>Genome of Pelagibius litoralis DSM 21314T.</title>
        <authorList>
            <person name="Wang G."/>
        </authorList>
    </citation>
    <scope>NUCLEOTIDE SEQUENCE</scope>
    <source>
        <strain evidence="4">DSM 21314</strain>
    </source>
</reference>
<keyword evidence="5" id="KW-1185">Reference proteome</keyword>
<feature type="domain" description="MmgE/PrpD C-terminal" evidence="3">
    <location>
        <begin position="257"/>
        <end position="426"/>
    </location>
</feature>
<evidence type="ECO:0000256" key="1">
    <source>
        <dbReference type="ARBA" id="ARBA00006174"/>
    </source>
</evidence>
<dbReference type="Pfam" id="PF19305">
    <property type="entry name" value="MmgE_PrpD_C"/>
    <property type="match status" value="1"/>
</dbReference>
<dbReference type="Gene3D" id="3.30.1330.120">
    <property type="entry name" value="2-methylcitrate dehydratase PrpD"/>
    <property type="match status" value="1"/>
</dbReference>
<dbReference type="AlphaFoldDB" id="A0A967EXT5"/>
<dbReference type="EMBL" id="JAAQPH010000008">
    <property type="protein sequence ID" value="NIA69392.1"/>
    <property type="molecule type" value="Genomic_DNA"/>
</dbReference>
<accession>A0A967EXT5</accession>
<comment type="caution">
    <text evidence="4">The sequence shown here is derived from an EMBL/GenBank/DDBJ whole genome shotgun (WGS) entry which is preliminary data.</text>
</comment>
<dbReference type="InterPro" id="IPR042188">
    <property type="entry name" value="MmgE/PrpD_sf_2"/>
</dbReference>
<dbReference type="Pfam" id="PF03972">
    <property type="entry name" value="MmgE_PrpD_N"/>
    <property type="match status" value="1"/>
</dbReference>